<dbReference type="Gene3D" id="1.10.10.10">
    <property type="entry name" value="Winged helix-like DNA-binding domain superfamily/Winged helix DNA-binding domain"/>
    <property type="match status" value="1"/>
</dbReference>
<dbReference type="InterPro" id="IPR000847">
    <property type="entry name" value="LysR_HTH_N"/>
</dbReference>
<gene>
    <name evidence="6" type="ORF">ATO9_19325</name>
</gene>
<dbReference type="STRING" id="1461694.ATO9_19325"/>
<protein>
    <submittedName>
        <fullName evidence="6">Nodulation protein NfeD</fullName>
    </submittedName>
</protein>
<dbReference type="RefSeq" id="WP_043753173.1">
    <property type="nucleotide sequence ID" value="NZ_AQQX01000013.1"/>
</dbReference>
<evidence type="ECO:0000256" key="4">
    <source>
        <dbReference type="ARBA" id="ARBA00023163"/>
    </source>
</evidence>
<comment type="similarity">
    <text evidence="1">Belongs to the LysR transcriptional regulatory family.</text>
</comment>
<dbReference type="PROSITE" id="PS50931">
    <property type="entry name" value="HTH_LYSR"/>
    <property type="match status" value="1"/>
</dbReference>
<dbReference type="PANTHER" id="PTHR30118:SF6">
    <property type="entry name" value="HTH-TYPE TRANSCRIPTIONAL REGULATOR LEUO"/>
    <property type="match status" value="1"/>
</dbReference>
<dbReference type="SUPFAM" id="SSF53850">
    <property type="entry name" value="Periplasmic binding protein-like II"/>
    <property type="match status" value="1"/>
</dbReference>
<evidence type="ECO:0000259" key="5">
    <source>
        <dbReference type="PROSITE" id="PS50931"/>
    </source>
</evidence>
<name>A0A0A0EAB1_9RHOB</name>
<evidence type="ECO:0000256" key="2">
    <source>
        <dbReference type="ARBA" id="ARBA00023015"/>
    </source>
</evidence>
<evidence type="ECO:0000256" key="3">
    <source>
        <dbReference type="ARBA" id="ARBA00023125"/>
    </source>
</evidence>
<dbReference type="Pfam" id="PF03466">
    <property type="entry name" value="LysR_substrate"/>
    <property type="match status" value="1"/>
</dbReference>
<dbReference type="SUPFAM" id="SSF46785">
    <property type="entry name" value="Winged helix' DNA-binding domain"/>
    <property type="match status" value="1"/>
</dbReference>
<dbReference type="OrthoDB" id="528082at2"/>
<dbReference type="GO" id="GO:0003700">
    <property type="term" value="F:DNA-binding transcription factor activity"/>
    <property type="evidence" value="ECO:0007669"/>
    <property type="project" value="InterPro"/>
</dbReference>
<keyword evidence="3" id="KW-0238">DNA-binding</keyword>
<dbReference type="InterPro" id="IPR005119">
    <property type="entry name" value="LysR_subst-bd"/>
</dbReference>
<dbReference type="Pfam" id="PF00126">
    <property type="entry name" value="HTH_1"/>
    <property type="match status" value="1"/>
</dbReference>
<dbReference type="eggNOG" id="COG0583">
    <property type="taxonomic scope" value="Bacteria"/>
</dbReference>
<evidence type="ECO:0000256" key="1">
    <source>
        <dbReference type="ARBA" id="ARBA00009437"/>
    </source>
</evidence>
<organism evidence="6 7">
    <name type="scientific">Pseudooceanicola atlanticus</name>
    <dbReference type="NCBI Taxonomy" id="1461694"/>
    <lineage>
        <taxon>Bacteria</taxon>
        <taxon>Pseudomonadati</taxon>
        <taxon>Pseudomonadota</taxon>
        <taxon>Alphaproteobacteria</taxon>
        <taxon>Rhodobacterales</taxon>
        <taxon>Paracoccaceae</taxon>
        <taxon>Pseudooceanicola</taxon>
    </lineage>
</organism>
<sequence length="311" mass="34871">MRFKQLDLNLLVALDNLLALQSVSAAAERMNMSQSAMSNALTRLRTYFDDQLLVQVGRRMELTPRAVSMQAPVRDILVRIEATIDTAPEFDPLGADREFSILLSDYSLTVLMPRVFALAHEIGANVRFRLVPQTAHPYQLLEKGEADILIAPESYVSEDHPYERLYIDEYVCVVWSESPLAGQPITRDAFAKAGHAIMVPPNSAGSLEAEMLARLGFERRVEVRSFSFSTLPFLVVGTNRIATVHRQVADMAAQHLPLDIQPLPFPADPLVQTMQWHSYRDADPGISWLRELILEAAKGLKPIDPENIPDR</sequence>
<proteinExistence type="inferred from homology"/>
<dbReference type="InterPro" id="IPR036390">
    <property type="entry name" value="WH_DNA-bd_sf"/>
</dbReference>
<dbReference type="PANTHER" id="PTHR30118">
    <property type="entry name" value="HTH-TYPE TRANSCRIPTIONAL REGULATOR LEUO-RELATED"/>
    <property type="match status" value="1"/>
</dbReference>
<dbReference type="Gene3D" id="3.40.190.10">
    <property type="entry name" value="Periplasmic binding protein-like II"/>
    <property type="match status" value="2"/>
</dbReference>
<dbReference type="InterPro" id="IPR036388">
    <property type="entry name" value="WH-like_DNA-bd_sf"/>
</dbReference>
<feature type="domain" description="HTH lysR-type" evidence="5">
    <location>
        <begin position="6"/>
        <end position="63"/>
    </location>
</feature>
<dbReference type="AlphaFoldDB" id="A0A0A0EAB1"/>
<keyword evidence="4" id="KW-0804">Transcription</keyword>
<keyword evidence="2" id="KW-0805">Transcription regulation</keyword>
<keyword evidence="7" id="KW-1185">Reference proteome</keyword>
<reference evidence="6 7" key="1">
    <citation type="journal article" date="2015" name="Antonie Van Leeuwenhoek">
        <title>Pseudooceanicola atlanticus gen. nov. sp. nov., isolated from surface seawater of the Atlantic Ocean and reclassification of Oceanicola batsensis, Oceanicola marinus, Oceanicola nitratireducens, Oceanicola nanhaiensis, Oceanicola antarcticus and Oceanicola flagellatus, as Pseudooceanicola batsensis comb. nov., Pseudooceanicola marinus comb. nov., Pseudooceanicola nitratireducens comb. nov., Pseudooceanicola nanhaiensis comb. nov., Pseudooceanicola antarcticus comb. nov., and Pseudooceanicola flagellatus comb. nov.</title>
        <authorList>
            <person name="Lai Q."/>
            <person name="Li G."/>
            <person name="Liu X."/>
            <person name="Du Y."/>
            <person name="Sun F."/>
            <person name="Shao Z."/>
        </authorList>
    </citation>
    <scope>NUCLEOTIDE SEQUENCE [LARGE SCALE GENOMIC DNA]</scope>
    <source>
        <strain evidence="6 7">22II-s11g</strain>
    </source>
</reference>
<dbReference type="EMBL" id="AQQX01000013">
    <property type="protein sequence ID" value="KGM47165.1"/>
    <property type="molecule type" value="Genomic_DNA"/>
</dbReference>
<evidence type="ECO:0000313" key="6">
    <source>
        <dbReference type="EMBL" id="KGM47165.1"/>
    </source>
</evidence>
<accession>A0A0A0EAB1</accession>
<evidence type="ECO:0000313" key="7">
    <source>
        <dbReference type="Proteomes" id="UP000030004"/>
    </source>
</evidence>
<dbReference type="GO" id="GO:0003677">
    <property type="term" value="F:DNA binding"/>
    <property type="evidence" value="ECO:0007669"/>
    <property type="project" value="UniProtKB-KW"/>
</dbReference>
<comment type="caution">
    <text evidence="6">The sequence shown here is derived from an EMBL/GenBank/DDBJ whole genome shotgun (WGS) entry which is preliminary data.</text>
</comment>
<dbReference type="InterPro" id="IPR050389">
    <property type="entry name" value="LysR-type_TF"/>
</dbReference>
<dbReference type="Proteomes" id="UP000030004">
    <property type="component" value="Unassembled WGS sequence"/>
</dbReference>